<dbReference type="GO" id="GO:0009146">
    <property type="term" value="P:purine nucleoside triphosphate catabolic process"/>
    <property type="evidence" value="ECO:0007669"/>
    <property type="project" value="UniProtKB-UniRule"/>
</dbReference>
<dbReference type="InterPro" id="IPR002637">
    <property type="entry name" value="RdgB/HAM1"/>
</dbReference>
<protein>
    <recommendedName>
        <fullName evidence="10">dITP/XTP pyrophosphatase</fullName>
        <ecNumber evidence="10">3.6.1.66</ecNumber>
    </recommendedName>
    <alternativeName>
        <fullName evidence="10">Non-canonical purine NTP pyrophosphatase</fullName>
    </alternativeName>
    <alternativeName>
        <fullName evidence="10">Non-standard purine NTP pyrophosphatase</fullName>
    </alternativeName>
    <alternativeName>
        <fullName evidence="10">Nucleoside-triphosphate diphosphatase</fullName>
    </alternativeName>
    <alternativeName>
        <fullName evidence="10">Nucleoside-triphosphate pyrophosphatase</fullName>
        <shortName evidence="10">NTPase</shortName>
    </alternativeName>
</protein>
<dbReference type="RefSeq" id="WP_109674840.1">
    <property type="nucleotide sequence ID" value="NZ_QGDT01000006.1"/>
</dbReference>
<proteinExistence type="inferred from homology"/>
<evidence type="ECO:0000256" key="3">
    <source>
        <dbReference type="ARBA" id="ARBA00022723"/>
    </source>
</evidence>
<dbReference type="EC" id="3.6.1.66" evidence="10"/>
<dbReference type="GO" id="GO:0009117">
    <property type="term" value="P:nucleotide metabolic process"/>
    <property type="evidence" value="ECO:0007669"/>
    <property type="project" value="UniProtKB-KW"/>
</dbReference>
<feature type="binding site" evidence="10">
    <location>
        <position position="69"/>
    </location>
    <ligand>
        <name>substrate</name>
    </ligand>
</feature>
<dbReference type="SUPFAM" id="SSF52972">
    <property type="entry name" value="ITPase-like"/>
    <property type="match status" value="1"/>
</dbReference>
<comment type="catalytic activity">
    <reaction evidence="10">
        <text>ITP + H2O = IMP + diphosphate + H(+)</text>
        <dbReference type="Rhea" id="RHEA:29399"/>
        <dbReference type="ChEBI" id="CHEBI:15377"/>
        <dbReference type="ChEBI" id="CHEBI:15378"/>
        <dbReference type="ChEBI" id="CHEBI:33019"/>
        <dbReference type="ChEBI" id="CHEBI:58053"/>
        <dbReference type="ChEBI" id="CHEBI:61402"/>
        <dbReference type="EC" id="3.6.1.66"/>
    </reaction>
</comment>
<feature type="binding site" evidence="10">
    <location>
        <begin position="176"/>
        <end position="177"/>
    </location>
    <ligand>
        <name>substrate</name>
    </ligand>
</feature>
<dbReference type="AlphaFoldDB" id="A0A316AKX1"/>
<dbReference type="OrthoDB" id="9807456at2"/>
<dbReference type="NCBIfam" id="TIGR00042">
    <property type="entry name" value="RdgB/HAM1 family non-canonical purine NTP pyrophosphatase"/>
    <property type="match status" value="1"/>
</dbReference>
<comment type="similarity">
    <text evidence="1 10 11">Belongs to the HAM1 NTPase family.</text>
</comment>
<comment type="function">
    <text evidence="10">Pyrophosphatase that catalyzes the hydrolysis of nucleoside triphosphates to their monophosphate derivatives, with a high preference for the non-canonical purine nucleotides XTP (xanthosine triphosphate), dITP (deoxyinosine triphosphate) and ITP. Seems to function as a house-cleaning enzyme that removes non-canonical purine nucleotides from the nucleotide pool, thus preventing their incorporation into DNA/RNA and avoiding chromosomal lesions.</text>
</comment>
<dbReference type="CDD" id="cd00515">
    <property type="entry name" value="HAM1"/>
    <property type="match status" value="1"/>
</dbReference>
<keyword evidence="4 10" id="KW-0547">Nucleotide-binding</keyword>
<accession>A0A316AKX1</accession>
<evidence type="ECO:0000256" key="7">
    <source>
        <dbReference type="ARBA" id="ARBA00023080"/>
    </source>
</evidence>
<organism evidence="12 13">
    <name type="scientific">Dyadobacter jejuensis</name>
    <dbReference type="NCBI Taxonomy" id="1082580"/>
    <lineage>
        <taxon>Bacteria</taxon>
        <taxon>Pseudomonadati</taxon>
        <taxon>Bacteroidota</taxon>
        <taxon>Cytophagia</taxon>
        <taxon>Cytophagales</taxon>
        <taxon>Spirosomataceae</taxon>
        <taxon>Dyadobacter</taxon>
    </lineage>
</organism>
<evidence type="ECO:0000256" key="4">
    <source>
        <dbReference type="ARBA" id="ARBA00022741"/>
    </source>
</evidence>
<evidence type="ECO:0000313" key="13">
    <source>
        <dbReference type="Proteomes" id="UP000245880"/>
    </source>
</evidence>
<comment type="cofactor">
    <cofactor evidence="10">
        <name>Mg(2+)</name>
        <dbReference type="ChEBI" id="CHEBI:18420"/>
    </cofactor>
    <text evidence="10">Binds 1 Mg(2+) ion per subunit.</text>
</comment>
<keyword evidence="13" id="KW-1185">Reference proteome</keyword>
<dbReference type="InterPro" id="IPR020922">
    <property type="entry name" value="dITP/XTP_pyrophosphatase"/>
</dbReference>
<dbReference type="GO" id="GO:0005829">
    <property type="term" value="C:cytosol"/>
    <property type="evidence" value="ECO:0007669"/>
    <property type="project" value="TreeGrafter"/>
</dbReference>
<evidence type="ECO:0000256" key="8">
    <source>
        <dbReference type="ARBA" id="ARBA00051875"/>
    </source>
</evidence>
<keyword evidence="7 10" id="KW-0546">Nucleotide metabolism</keyword>
<dbReference type="EMBL" id="QGDT01000006">
    <property type="protein sequence ID" value="PWJ57684.1"/>
    <property type="molecule type" value="Genomic_DNA"/>
</dbReference>
<reference evidence="12 13" key="1">
    <citation type="submission" date="2018-03" db="EMBL/GenBank/DDBJ databases">
        <title>Genomic Encyclopedia of Archaeal and Bacterial Type Strains, Phase II (KMG-II): from individual species to whole genera.</title>
        <authorList>
            <person name="Goeker M."/>
        </authorList>
    </citation>
    <scope>NUCLEOTIDE SEQUENCE [LARGE SCALE GENOMIC DNA]</scope>
    <source>
        <strain evidence="12 13">DSM 100346</strain>
    </source>
</reference>
<name>A0A316AKX1_9BACT</name>
<keyword evidence="3 10" id="KW-0479">Metal-binding</keyword>
<feature type="binding site" evidence="10">
    <location>
        <begin position="148"/>
        <end position="151"/>
    </location>
    <ligand>
        <name>substrate</name>
    </ligand>
</feature>
<dbReference type="Pfam" id="PF01725">
    <property type="entry name" value="Ham1p_like"/>
    <property type="match status" value="1"/>
</dbReference>
<gene>
    <name evidence="12" type="ORF">CLV98_106156</name>
</gene>
<keyword evidence="6 10" id="KW-0460">Magnesium</keyword>
<evidence type="ECO:0000256" key="2">
    <source>
        <dbReference type="ARBA" id="ARBA00011738"/>
    </source>
</evidence>
<dbReference type="PANTHER" id="PTHR11067">
    <property type="entry name" value="INOSINE TRIPHOSPHATE PYROPHOSPHATASE/HAM1 PROTEIN"/>
    <property type="match status" value="1"/>
</dbReference>
<dbReference type="GO" id="GO:0000166">
    <property type="term" value="F:nucleotide binding"/>
    <property type="evidence" value="ECO:0007669"/>
    <property type="project" value="UniProtKB-KW"/>
</dbReference>
<dbReference type="GO" id="GO:0046872">
    <property type="term" value="F:metal ion binding"/>
    <property type="evidence" value="ECO:0007669"/>
    <property type="project" value="UniProtKB-KW"/>
</dbReference>
<evidence type="ECO:0000256" key="10">
    <source>
        <dbReference type="HAMAP-Rule" id="MF_01405"/>
    </source>
</evidence>
<comment type="caution">
    <text evidence="12">The sequence shown here is derived from an EMBL/GenBank/DDBJ whole genome shotgun (WGS) entry which is preliminary data.</text>
</comment>
<feature type="binding site" evidence="10">
    <location>
        <begin position="7"/>
        <end position="12"/>
    </location>
    <ligand>
        <name>substrate</name>
    </ligand>
</feature>
<dbReference type="GO" id="GO:0036220">
    <property type="term" value="F:ITP diphosphatase activity"/>
    <property type="evidence" value="ECO:0007669"/>
    <property type="project" value="UniProtKB-UniRule"/>
</dbReference>
<feature type="binding site" evidence="10">
    <location>
        <position position="68"/>
    </location>
    <ligand>
        <name>Mg(2+)</name>
        <dbReference type="ChEBI" id="CHEBI:18420"/>
    </ligand>
</feature>
<dbReference type="GO" id="GO:0035870">
    <property type="term" value="F:dITP diphosphatase activity"/>
    <property type="evidence" value="ECO:0007669"/>
    <property type="project" value="UniProtKB-UniRule"/>
</dbReference>
<feature type="active site" description="Proton acceptor" evidence="10">
    <location>
        <position position="68"/>
    </location>
</feature>
<evidence type="ECO:0000256" key="1">
    <source>
        <dbReference type="ARBA" id="ARBA00008023"/>
    </source>
</evidence>
<feature type="binding site" evidence="10">
    <location>
        <position position="171"/>
    </location>
    <ligand>
        <name>substrate</name>
    </ligand>
</feature>
<sequence length="192" mass="21288">MKLCFATNNQHKIQEISALLGPHFSLSSLEAIGCHTDIPEPYATIAENSLGKARYVWEQFGVNCFADDTGLEVYALERAPGVLSARYAGPQRDAHDNMDLLLTNLQGHANRSARFVTIITLVIDGVYQQFEGSVEGEIITEKRGSQGFGYDPIFRAEGQTKTFAEMTMAEKNNLSHRARAFAQLNAYLQQAK</sequence>
<keyword evidence="5 10" id="KW-0378">Hydrolase</keyword>
<dbReference type="HAMAP" id="MF_01405">
    <property type="entry name" value="Non_canon_purine_NTPase"/>
    <property type="match status" value="1"/>
</dbReference>
<comment type="catalytic activity">
    <reaction evidence="9 10">
        <text>XTP + H2O = XMP + diphosphate + H(+)</text>
        <dbReference type="Rhea" id="RHEA:28610"/>
        <dbReference type="ChEBI" id="CHEBI:15377"/>
        <dbReference type="ChEBI" id="CHEBI:15378"/>
        <dbReference type="ChEBI" id="CHEBI:33019"/>
        <dbReference type="ChEBI" id="CHEBI:57464"/>
        <dbReference type="ChEBI" id="CHEBI:61314"/>
        <dbReference type="EC" id="3.6.1.66"/>
    </reaction>
</comment>
<evidence type="ECO:0000256" key="5">
    <source>
        <dbReference type="ARBA" id="ARBA00022801"/>
    </source>
</evidence>
<dbReference type="InterPro" id="IPR029001">
    <property type="entry name" value="ITPase-like_fam"/>
</dbReference>
<dbReference type="Proteomes" id="UP000245880">
    <property type="component" value="Unassembled WGS sequence"/>
</dbReference>
<dbReference type="FunFam" id="3.90.950.10:FF:000001">
    <property type="entry name" value="dITP/XTP pyrophosphatase"/>
    <property type="match status" value="1"/>
</dbReference>
<evidence type="ECO:0000256" key="11">
    <source>
        <dbReference type="RuleBase" id="RU003781"/>
    </source>
</evidence>
<evidence type="ECO:0000313" key="12">
    <source>
        <dbReference type="EMBL" id="PWJ57684.1"/>
    </source>
</evidence>
<dbReference type="GO" id="GO:0036222">
    <property type="term" value="F:XTP diphosphatase activity"/>
    <property type="evidence" value="ECO:0007669"/>
    <property type="project" value="UniProtKB-UniRule"/>
</dbReference>
<comment type="caution">
    <text evidence="10">Lacks conserved residue(s) required for the propagation of feature annotation.</text>
</comment>
<evidence type="ECO:0000256" key="9">
    <source>
        <dbReference type="ARBA" id="ARBA00052017"/>
    </source>
</evidence>
<comment type="subunit">
    <text evidence="2 10">Homodimer.</text>
</comment>
<dbReference type="Gene3D" id="3.90.950.10">
    <property type="match status" value="1"/>
</dbReference>
<comment type="catalytic activity">
    <reaction evidence="8 10">
        <text>dITP + H2O = dIMP + diphosphate + H(+)</text>
        <dbReference type="Rhea" id="RHEA:28342"/>
        <dbReference type="ChEBI" id="CHEBI:15377"/>
        <dbReference type="ChEBI" id="CHEBI:15378"/>
        <dbReference type="ChEBI" id="CHEBI:33019"/>
        <dbReference type="ChEBI" id="CHEBI:61194"/>
        <dbReference type="ChEBI" id="CHEBI:61382"/>
        <dbReference type="EC" id="3.6.1.66"/>
    </reaction>
</comment>
<dbReference type="GO" id="GO:0017111">
    <property type="term" value="F:ribonucleoside triphosphate phosphatase activity"/>
    <property type="evidence" value="ECO:0007669"/>
    <property type="project" value="InterPro"/>
</dbReference>
<dbReference type="PANTHER" id="PTHR11067:SF9">
    <property type="entry name" value="INOSINE TRIPHOSPHATE PYROPHOSPHATASE"/>
    <property type="match status" value="1"/>
</dbReference>
<evidence type="ECO:0000256" key="6">
    <source>
        <dbReference type="ARBA" id="ARBA00022842"/>
    </source>
</evidence>